<keyword evidence="3" id="KW-1185">Reference proteome</keyword>
<dbReference type="EMBL" id="UYRR01031073">
    <property type="protein sequence ID" value="VDK45150.1"/>
    <property type="molecule type" value="Genomic_DNA"/>
</dbReference>
<keyword evidence="1" id="KW-0472">Membrane</keyword>
<evidence type="ECO:0000256" key="1">
    <source>
        <dbReference type="SAM" id="Phobius"/>
    </source>
</evidence>
<feature type="transmembrane region" description="Helical" evidence="1">
    <location>
        <begin position="202"/>
        <end position="224"/>
    </location>
</feature>
<keyword evidence="1" id="KW-1133">Transmembrane helix</keyword>
<evidence type="ECO:0000313" key="4">
    <source>
        <dbReference type="WBParaSite" id="ASIM_0001201301-mRNA-1"/>
    </source>
</evidence>
<evidence type="ECO:0000313" key="2">
    <source>
        <dbReference type="EMBL" id="VDK45150.1"/>
    </source>
</evidence>
<dbReference type="Proteomes" id="UP000267096">
    <property type="component" value="Unassembled WGS sequence"/>
</dbReference>
<dbReference type="PANTHER" id="PTHR10887:SF495">
    <property type="entry name" value="HELICASE SENATAXIN ISOFORM X1-RELATED"/>
    <property type="match status" value="1"/>
</dbReference>
<dbReference type="Gene3D" id="3.40.50.300">
    <property type="entry name" value="P-loop containing nucleotide triphosphate hydrolases"/>
    <property type="match status" value="1"/>
</dbReference>
<organism evidence="4">
    <name type="scientific">Anisakis simplex</name>
    <name type="common">Herring worm</name>
    <dbReference type="NCBI Taxonomy" id="6269"/>
    <lineage>
        <taxon>Eukaryota</taxon>
        <taxon>Metazoa</taxon>
        <taxon>Ecdysozoa</taxon>
        <taxon>Nematoda</taxon>
        <taxon>Chromadorea</taxon>
        <taxon>Rhabditida</taxon>
        <taxon>Spirurina</taxon>
        <taxon>Ascaridomorpha</taxon>
        <taxon>Ascaridoidea</taxon>
        <taxon>Anisakidae</taxon>
        <taxon>Anisakis</taxon>
        <taxon>Anisakis simplex complex</taxon>
    </lineage>
</organism>
<protein>
    <submittedName>
        <fullName evidence="4">AAA_12 domain-containing protein</fullName>
    </submittedName>
</protein>
<dbReference type="InterPro" id="IPR045055">
    <property type="entry name" value="DNA2/NAM7-like"/>
</dbReference>
<evidence type="ECO:0000313" key="3">
    <source>
        <dbReference type="Proteomes" id="UP000267096"/>
    </source>
</evidence>
<reference evidence="4" key="1">
    <citation type="submission" date="2016-04" db="UniProtKB">
        <authorList>
            <consortium name="WormBaseParasite"/>
        </authorList>
    </citation>
    <scope>IDENTIFICATION</scope>
</reference>
<keyword evidence="1" id="KW-0812">Transmembrane</keyword>
<accession>A0A158PNH3</accession>
<proteinExistence type="predicted"/>
<dbReference type="OrthoDB" id="5875590at2759"/>
<reference evidence="2 3" key="2">
    <citation type="submission" date="2018-11" db="EMBL/GenBank/DDBJ databases">
        <authorList>
            <consortium name="Pathogen Informatics"/>
        </authorList>
    </citation>
    <scope>NUCLEOTIDE SEQUENCE [LARGE SCALE GENOMIC DNA]</scope>
</reference>
<dbReference type="InterPro" id="IPR027417">
    <property type="entry name" value="P-loop_NTPase"/>
</dbReference>
<sequence>MVSADDRKQNDIIVLVTSRSYDIRAVDESNVKFLADPQRITVALSRASHGLLIIADFPMLLKYGTWQAYLRHATQETPIVNSNYTTAIFDENLKCWNATIKYFTDVFTSAMNGYVSTQVNIVNWYAQHGLQPVPKNIIIQDSLRRMQTYEPPDIVDQQGIINDHLTSTLVETLIDAAEELAIERPKPSTQYCPYGCEKSWNLWMWLTIASFGFSGVTIVTLLCLSRRMDILDRGSDEIEAIEDSKERQCCSLLDMFSMST</sequence>
<gene>
    <name evidence="2" type="ORF">ASIM_LOCUS11479</name>
</gene>
<dbReference type="AlphaFoldDB" id="A0A158PNH3"/>
<dbReference type="PANTHER" id="PTHR10887">
    <property type="entry name" value="DNA2/NAM7 HELICASE FAMILY"/>
    <property type="match status" value="1"/>
</dbReference>
<name>A0A158PNH3_ANISI</name>
<dbReference type="WBParaSite" id="ASIM_0001201301-mRNA-1">
    <property type="protein sequence ID" value="ASIM_0001201301-mRNA-1"/>
    <property type="gene ID" value="ASIM_0001201301"/>
</dbReference>